<dbReference type="InterPro" id="IPR052031">
    <property type="entry name" value="Membrane_Transporter-Flippase"/>
</dbReference>
<dbReference type="GO" id="GO:0015297">
    <property type="term" value="F:antiporter activity"/>
    <property type="evidence" value="ECO:0007669"/>
    <property type="project" value="InterPro"/>
</dbReference>
<dbReference type="AlphaFoldDB" id="A0AAF1K699"/>
<feature type="transmembrane region" description="Helical" evidence="7">
    <location>
        <begin position="324"/>
        <end position="354"/>
    </location>
</feature>
<evidence type="ECO:0000313" key="9">
    <source>
        <dbReference type="Proteomes" id="UP000249499"/>
    </source>
</evidence>
<feature type="transmembrane region" description="Helical" evidence="7">
    <location>
        <begin position="366"/>
        <end position="387"/>
    </location>
</feature>
<keyword evidence="6 7" id="KW-0472">Membrane</keyword>
<evidence type="ECO:0000256" key="6">
    <source>
        <dbReference type="ARBA" id="ARBA00023136"/>
    </source>
</evidence>
<dbReference type="Pfam" id="PF01554">
    <property type="entry name" value="MatE"/>
    <property type="match status" value="2"/>
</dbReference>
<evidence type="ECO:0000313" key="8">
    <source>
        <dbReference type="EMBL" id="WFR95761.1"/>
    </source>
</evidence>
<name>A0AAF1K699_9HYPH</name>
<proteinExistence type="predicted"/>
<dbReference type="InterPro" id="IPR048279">
    <property type="entry name" value="MdtK-like"/>
</dbReference>
<dbReference type="PANTHER" id="PTHR43549:SF3">
    <property type="entry name" value="MULTIDRUG RESISTANCE PROTEIN YPNP-RELATED"/>
    <property type="match status" value="1"/>
</dbReference>
<feature type="transmembrane region" description="Helical" evidence="7">
    <location>
        <begin position="138"/>
        <end position="157"/>
    </location>
</feature>
<dbReference type="GO" id="GO:0005886">
    <property type="term" value="C:plasma membrane"/>
    <property type="evidence" value="ECO:0007669"/>
    <property type="project" value="UniProtKB-SubCell"/>
</dbReference>
<protein>
    <submittedName>
        <fullName evidence="8">MATE family efflux transporter</fullName>
    </submittedName>
</protein>
<evidence type="ECO:0000256" key="1">
    <source>
        <dbReference type="ARBA" id="ARBA00004429"/>
    </source>
</evidence>
<feature type="transmembrane region" description="Helical" evidence="7">
    <location>
        <begin position="196"/>
        <end position="222"/>
    </location>
</feature>
<dbReference type="EMBL" id="CP117255">
    <property type="protein sequence ID" value="WFR95761.1"/>
    <property type="molecule type" value="Genomic_DNA"/>
</dbReference>
<gene>
    <name evidence="8" type="ORF">PR017_01005</name>
</gene>
<evidence type="ECO:0000256" key="3">
    <source>
        <dbReference type="ARBA" id="ARBA00022475"/>
    </source>
</evidence>
<dbReference type="PANTHER" id="PTHR43549">
    <property type="entry name" value="MULTIDRUG RESISTANCE PROTEIN YPNP-RELATED"/>
    <property type="match status" value="1"/>
</dbReference>
<sequence>MSTRHSDDNLFLTAPVHKIFAATALPMAAIMLMNGLLGIVDAAFLGRFVGAKAMVAVGIAFPVLMLTIAFSTLVSAGMSSLLARQLGASARDAAAATFAAAHGLALLIAAMLILIFLAGGWSFALRSAGSDRSVAEMVWVFLAISIFGTPVQFLLGIHADAWRNEGKAGLMALMSLAVTLINIVLNYIMIVLLELGIAGSALGTMLAQAIGLALLVGLRPFVGGMMPLGSLWRNRWTGEWRRLLALGAPVSLSFMGIALSGTAVLLALRLGINSDYEKSIAAYGIATRVFGFTFLPIMAIAMAMQSVVGNNVGAGFCARADKALWIAAATVLVYCFAVEVFLLCAGGSVGALFVSNPDVIAETGRLFRPMAALYLVSGPVFVFGLYFQAVGQPALAGLLTVAKPFVLLPLLIAVIAAMGGADLIWFAYPLADSLIAIVALLVLSSALRTHRRASGMGFSSMGRPS</sequence>
<reference evidence="9" key="2">
    <citation type="journal article" date="2023" name="MicrobiologyOpen">
        <title>Genomics of the tumorigenes clade of the family Rhizobiaceae and description of Rhizobium rhododendri sp. nov.</title>
        <authorList>
            <person name="Kuzmanovic N."/>
            <person name="diCenzo G.C."/>
            <person name="Bunk B."/>
            <person name="Sproeer C."/>
            <person name="Fruehling A."/>
            <person name="Neumann-Schaal M."/>
            <person name="Overmann J."/>
            <person name="Smalla K."/>
        </authorList>
    </citation>
    <scope>NUCLEOTIDE SEQUENCE [LARGE SCALE GENOMIC DNA]</scope>
    <source>
        <strain evidence="9">1078</strain>
    </source>
</reference>
<keyword evidence="2" id="KW-0813">Transport</keyword>
<feature type="transmembrane region" description="Helical" evidence="7">
    <location>
        <begin position="243"/>
        <end position="268"/>
    </location>
</feature>
<comment type="subcellular location">
    <subcellularLocation>
        <location evidence="1">Cell inner membrane</location>
        <topology evidence="1">Multi-pass membrane protein</topology>
    </subcellularLocation>
</comment>
<keyword evidence="3" id="KW-1003">Cell membrane</keyword>
<feature type="transmembrane region" description="Helical" evidence="7">
    <location>
        <begin position="169"/>
        <end position="190"/>
    </location>
</feature>
<evidence type="ECO:0000256" key="7">
    <source>
        <dbReference type="SAM" id="Phobius"/>
    </source>
</evidence>
<reference evidence="8 9" key="1">
    <citation type="journal article" date="2018" name="Sci. Rep.">
        <title>Rhizobium tumorigenes sp. nov., a novel plant tumorigenic bacterium isolated from cane gall tumors on thornless blackberry.</title>
        <authorList>
            <person name="Kuzmanovi N."/>
            <person name="Smalla K."/>
            <person name="Gronow S."/>
            <person name="PuBawska J."/>
        </authorList>
    </citation>
    <scope>NUCLEOTIDE SEQUENCE [LARGE SCALE GENOMIC DNA]</scope>
    <source>
        <strain evidence="8 9">1078</strain>
    </source>
</reference>
<feature type="transmembrane region" description="Helical" evidence="7">
    <location>
        <begin position="280"/>
        <end position="303"/>
    </location>
</feature>
<organism evidence="8 9">
    <name type="scientific">Rhizobium tumorigenes</name>
    <dbReference type="NCBI Taxonomy" id="2041385"/>
    <lineage>
        <taxon>Bacteria</taxon>
        <taxon>Pseudomonadati</taxon>
        <taxon>Pseudomonadota</taxon>
        <taxon>Alphaproteobacteria</taxon>
        <taxon>Hyphomicrobiales</taxon>
        <taxon>Rhizobiaceae</taxon>
        <taxon>Rhizobium/Agrobacterium group</taxon>
        <taxon>Rhizobium</taxon>
    </lineage>
</organism>
<dbReference type="InterPro" id="IPR002528">
    <property type="entry name" value="MATE_fam"/>
</dbReference>
<dbReference type="Proteomes" id="UP000249499">
    <property type="component" value="Chromosome"/>
</dbReference>
<feature type="transmembrane region" description="Helical" evidence="7">
    <location>
        <begin position="59"/>
        <end position="83"/>
    </location>
</feature>
<feature type="transmembrane region" description="Helical" evidence="7">
    <location>
        <begin position="394"/>
        <end position="417"/>
    </location>
</feature>
<keyword evidence="5 7" id="KW-1133">Transmembrane helix</keyword>
<dbReference type="GO" id="GO:0042910">
    <property type="term" value="F:xenobiotic transmembrane transporter activity"/>
    <property type="evidence" value="ECO:0007669"/>
    <property type="project" value="InterPro"/>
</dbReference>
<dbReference type="PIRSF" id="PIRSF006603">
    <property type="entry name" value="DinF"/>
    <property type="match status" value="1"/>
</dbReference>
<dbReference type="RefSeq" id="WP_111216745.1">
    <property type="nucleotide sequence ID" value="NZ_CP117255.1"/>
</dbReference>
<keyword evidence="4 7" id="KW-0812">Transmembrane</keyword>
<evidence type="ECO:0000256" key="5">
    <source>
        <dbReference type="ARBA" id="ARBA00022989"/>
    </source>
</evidence>
<dbReference type="KEGG" id="rtu:PR017_01005"/>
<evidence type="ECO:0000256" key="2">
    <source>
        <dbReference type="ARBA" id="ARBA00022448"/>
    </source>
</evidence>
<accession>A0AAF1K699</accession>
<feature type="transmembrane region" description="Helical" evidence="7">
    <location>
        <begin position="20"/>
        <end position="39"/>
    </location>
</feature>
<feature type="transmembrane region" description="Helical" evidence="7">
    <location>
        <begin position="423"/>
        <end position="443"/>
    </location>
</feature>
<keyword evidence="9" id="KW-1185">Reference proteome</keyword>
<feature type="transmembrane region" description="Helical" evidence="7">
    <location>
        <begin position="95"/>
        <end position="118"/>
    </location>
</feature>
<evidence type="ECO:0000256" key="4">
    <source>
        <dbReference type="ARBA" id="ARBA00022692"/>
    </source>
</evidence>